<proteinExistence type="predicted"/>
<keyword evidence="2" id="KW-1185">Reference proteome</keyword>
<accession>A0A7M7IT76</accession>
<dbReference type="OrthoDB" id="7601060at2759"/>
<accession>A0A8U0Z9N4</accession>
<evidence type="ECO:0000313" key="1">
    <source>
        <dbReference type="EnsemblMetazoa" id="XP_016773447"/>
    </source>
</evidence>
<sequence>MIRASVEEQSCFYSNCLMFSVTIMKSPIEKLLLIFVLCIISSSYILNVKADNKVTVNSVNIDISNEDVVESWDASISNNLISTTSKIKKDCPNILKIDVQIYQDDQMVSQMTKQFEKPFKDLENANMCASVEYIDEDDACSVAPGEQNASDCDISSMFSSMNPGNYKTICEMTEGDTVFATATLEVTVEAE</sequence>
<dbReference type="GeneID" id="552366"/>
<reference evidence="2" key="3">
    <citation type="submission" date="2025-05" db="UniProtKB">
        <authorList>
            <consortium name="RefSeq"/>
        </authorList>
    </citation>
    <scope>NUCLEOTIDE SEQUENCE [LARGE SCALE GENOMIC DNA]</scope>
    <source>
        <strain evidence="2">DH4</strain>
    </source>
</reference>
<evidence type="ECO:0000313" key="2">
    <source>
        <dbReference type="Proteomes" id="UP000005203"/>
    </source>
</evidence>
<name>A0A7M7IT76_APIME</name>
<reference evidence="1" key="1">
    <citation type="submission" date="2021-01" db="UniProtKB">
        <authorList>
            <consortium name="EnsemblMetazoa"/>
        </authorList>
    </citation>
    <scope>IDENTIFICATION</scope>
    <source>
        <strain evidence="1">DH4</strain>
    </source>
</reference>
<dbReference type="KEGG" id="ame:552366"/>
<reference evidence="3" key="2">
    <citation type="submission" date="2025-04" db="UniProtKB">
        <authorList>
            <consortium name="RefSeq"/>
        </authorList>
    </citation>
    <scope>IDENTIFICATION</scope>
    <source>
        <strain evidence="3">DH4</strain>
        <tissue evidence="3">Whole body</tissue>
    </source>
</reference>
<dbReference type="RefSeq" id="XP_016773447.1">
    <property type="nucleotide sequence ID" value="XM_016917958.2"/>
</dbReference>
<accession>A0A8B7KU16</accession>
<dbReference type="AlphaFoldDB" id="A0A7M7IT76"/>
<evidence type="ECO:0000313" key="3">
    <source>
        <dbReference type="RefSeq" id="XP_016773447.1"/>
    </source>
</evidence>
<dbReference type="EnsemblMetazoa" id="XM_016917958">
    <property type="protein sequence ID" value="XP_016773447"/>
    <property type="gene ID" value="LOC552366"/>
</dbReference>
<gene>
    <name evidence="3" type="primary">LOC552366</name>
    <name evidence="1" type="synonym">552366</name>
</gene>
<dbReference type="OMA" id="TICEMTE"/>
<protein>
    <submittedName>
        <fullName evidence="3">Uncharacterized protein LOC552366</fullName>
    </submittedName>
</protein>
<dbReference type="Proteomes" id="UP000005203">
    <property type="component" value="Linkage group LG1"/>
</dbReference>
<organism evidence="2 3">
    <name type="scientific">Apis mellifera</name>
    <name type="common">Honeybee</name>
    <dbReference type="NCBI Taxonomy" id="7460"/>
    <lineage>
        <taxon>Eukaryota</taxon>
        <taxon>Metazoa</taxon>
        <taxon>Ecdysozoa</taxon>
        <taxon>Arthropoda</taxon>
        <taxon>Hexapoda</taxon>
        <taxon>Insecta</taxon>
        <taxon>Pterygota</taxon>
        <taxon>Neoptera</taxon>
        <taxon>Endopterygota</taxon>
        <taxon>Hymenoptera</taxon>
        <taxon>Apocrita</taxon>
        <taxon>Aculeata</taxon>
        <taxon>Apoidea</taxon>
        <taxon>Anthophila</taxon>
        <taxon>Apidae</taxon>
        <taxon>Apis</taxon>
    </lineage>
</organism>